<evidence type="ECO:0000313" key="2">
    <source>
        <dbReference type="EMBL" id="KAH6889233.1"/>
    </source>
</evidence>
<gene>
    <name evidence="2" type="ORF">B0T10DRAFT_459893</name>
</gene>
<proteinExistence type="predicted"/>
<name>A0A9P8W4L5_9HYPO</name>
<evidence type="ECO:0000313" key="3">
    <source>
        <dbReference type="Proteomes" id="UP000777438"/>
    </source>
</evidence>
<evidence type="ECO:0000256" key="1">
    <source>
        <dbReference type="SAM" id="MobiDB-lite"/>
    </source>
</evidence>
<sequence length="221" mass="24184">MAYSRNSTRGKTEQLDSCSQSVLQVEASSVINLLQQPNHTTSSPHIHHHHHHLRHSQLDPTSHRRRLILSTNSTHTQSLPPSSPHTLKQKLSYSNLLPKTVQLARSLASARPSRPPFPAHDLPPKCPPGTIPVSVAGGGGSTCWDISAIRHRGVQGWLTSPTTTNSTLVLVCHDGRGETSQDELFLSEMTLVRTRTESVKSASVRVHRHVSVKRASPGSTQ</sequence>
<comment type="caution">
    <text evidence="2">The sequence shown here is derived from an EMBL/GenBank/DDBJ whole genome shotgun (WGS) entry which is preliminary data.</text>
</comment>
<reference evidence="2 3" key="1">
    <citation type="journal article" date="2021" name="Nat. Commun.">
        <title>Genetic determinants of endophytism in the Arabidopsis root mycobiome.</title>
        <authorList>
            <person name="Mesny F."/>
            <person name="Miyauchi S."/>
            <person name="Thiergart T."/>
            <person name="Pickel B."/>
            <person name="Atanasova L."/>
            <person name="Karlsson M."/>
            <person name="Huettel B."/>
            <person name="Barry K.W."/>
            <person name="Haridas S."/>
            <person name="Chen C."/>
            <person name="Bauer D."/>
            <person name="Andreopoulos W."/>
            <person name="Pangilinan J."/>
            <person name="LaButti K."/>
            <person name="Riley R."/>
            <person name="Lipzen A."/>
            <person name="Clum A."/>
            <person name="Drula E."/>
            <person name="Henrissat B."/>
            <person name="Kohler A."/>
            <person name="Grigoriev I.V."/>
            <person name="Martin F.M."/>
            <person name="Hacquard S."/>
        </authorList>
    </citation>
    <scope>NUCLEOTIDE SEQUENCE [LARGE SCALE GENOMIC DNA]</scope>
    <source>
        <strain evidence="2 3">MPI-CAGE-CH-0241</strain>
    </source>
</reference>
<accession>A0A9P8W4L5</accession>
<feature type="compositionally biased region" description="Basic residues" evidence="1">
    <location>
        <begin position="45"/>
        <end position="55"/>
    </location>
</feature>
<dbReference type="EMBL" id="JAGPYM010000011">
    <property type="protein sequence ID" value="KAH6889233.1"/>
    <property type="molecule type" value="Genomic_DNA"/>
</dbReference>
<dbReference type="Proteomes" id="UP000777438">
    <property type="component" value="Unassembled WGS sequence"/>
</dbReference>
<protein>
    <submittedName>
        <fullName evidence="2">Uncharacterized protein</fullName>
    </submittedName>
</protein>
<keyword evidence="3" id="KW-1185">Reference proteome</keyword>
<feature type="region of interest" description="Disordered" evidence="1">
    <location>
        <begin position="37"/>
        <end position="60"/>
    </location>
</feature>
<organism evidence="2 3">
    <name type="scientific">Thelonectria olida</name>
    <dbReference type="NCBI Taxonomy" id="1576542"/>
    <lineage>
        <taxon>Eukaryota</taxon>
        <taxon>Fungi</taxon>
        <taxon>Dikarya</taxon>
        <taxon>Ascomycota</taxon>
        <taxon>Pezizomycotina</taxon>
        <taxon>Sordariomycetes</taxon>
        <taxon>Hypocreomycetidae</taxon>
        <taxon>Hypocreales</taxon>
        <taxon>Nectriaceae</taxon>
        <taxon>Thelonectria</taxon>
    </lineage>
</organism>
<dbReference type="AlphaFoldDB" id="A0A9P8W4L5"/>